<dbReference type="AlphaFoldDB" id="A0AAN9MDW5"/>
<gene>
    <name evidence="1" type="ORF">VNO77_08209</name>
</gene>
<sequence length="134" mass="15427">MKGTNKCFANVQGFSSGNRFCTKSKSRVYYEVGAYVPATELAVHVVDYHHKRLQEMCLVQDGEVWTSSGVEHANVRSAWTSYQCWQGFRSGNVITRAWLISRERSWTSFLISVEKIPIFVNYHSMRVDMVSNYS</sequence>
<dbReference type="EMBL" id="JAYMYQ010000002">
    <property type="protein sequence ID" value="KAK7350098.1"/>
    <property type="molecule type" value="Genomic_DNA"/>
</dbReference>
<dbReference type="Proteomes" id="UP001367508">
    <property type="component" value="Unassembled WGS sequence"/>
</dbReference>
<protein>
    <submittedName>
        <fullName evidence="1">Uncharacterized protein</fullName>
    </submittedName>
</protein>
<comment type="caution">
    <text evidence="1">The sequence shown here is derived from an EMBL/GenBank/DDBJ whole genome shotgun (WGS) entry which is preliminary data.</text>
</comment>
<name>A0AAN9MDW5_CANGL</name>
<evidence type="ECO:0000313" key="2">
    <source>
        <dbReference type="Proteomes" id="UP001367508"/>
    </source>
</evidence>
<evidence type="ECO:0000313" key="1">
    <source>
        <dbReference type="EMBL" id="KAK7350098.1"/>
    </source>
</evidence>
<accession>A0AAN9MDW5</accession>
<proteinExistence type="predicted"/>
<organism evidence="1 2">
    <name type="scientific">Canavalia gladiata</name>
    <name type="common">Sword bean</name>
    <name type="synonym">Dolichos gladiatus</name>
    <dbReference type="NCBI Taxonomy" id="3824"/>
    <lineage>
        <taxon>Eukaryota</taxon>
        <taxon>Viridiplantae</taxon>
        <taxon>Streptophyta</taxon>
        <taxon>Embryophyta</taxon>
        <taxon>Tracheophyta</taxon>
        <taxon>Spermatophyta</taxon>
        <taxon>Magnoliopsida</taxon>
        <taxon>eudicotyledons</taxon>
        <taxon>Gunneridae</taxon>
        <taxon>Pentapetalae</taxon>
        <taxon>rosids</taxon>
        <taxon>fabids</taxon>
        <taxon>Fabales</taxon>
        <taxon>Fabaceae</taxon>
        <taxon>Papilionoideae</taxon>
        <taxon>50 kb inversion clade</taxon>
        <taxon>NPAAA clade</taxon>
        <taxon>indigoferoid/millettioid clade</taxon>
        <taxon>Phaseoleae</taxon>
        <taxon>Canavalia</taxon>
    </lineage>
</organism>
<reference evidence="1 2" key="1">
    <citation type="submission" date="2024-01" db="EMBL/GenBank/DDBJ databases">
        <title>The genomes of 5 underutilized Papilionoideae crops provide insights into root nodulation and disease resistanc.</title>
        <authorList>
            <person name="Jiang F."/>
        </authorList>
    </citation>
    <scope>NUCLEOTIDE SEQUENCE [LARGE SCALE GENOMIC DNA]</scope>
    <source>
        <strain evidence="1">LVBAO_FW01</strain>
        <tissue evidence="1">Leaves</tissue>
    </source>
</reference>
<keyword evidence="2" id="KW-1185">Reference proteome</keyword>